<dbReference type="AlphaFoldDB" id="A0A8X6PX89"/>
<keyword evidence="2" id="KW-1185">Reference proteome</keyword>
<protein>
    <submittedName>
        <fullName evidence="1">Uncharacterized protein</fullName>
    </submittedName>
</protein>
<dbReference type="Proteomes" id="UP000887013">
    <property type="component" value="Unassembled WGS sequence"/>
</dbReference>
<reference evidence="1" key="1">
    <citation type="submission" date="2020-08" db="EMBL/GenBank/DDBJ databases">
        <title>Multicomponent nature underlies the extraordinary mechanical properties of spider dragline silk.</title>
        <authorList>
            <person name="Kono N."/>
            <person name="Nakamura H."/>
            <person name="Mori M."/>
            <person name="Yoshida Y."/>
            <person name="Ohtoshi R."/>
            <person name="Malay A.D."/>
            <person name="Moran D.A.P."/>
            <person name="Tomita M."/>
            <person name="Numata K."/>
            <person name="Arakawa K."/>
        </authorList>
    </citation>
    <scope>NUCLEOTIDE SEQUENCE</scope>
</reference>
<gene>
    <name evidence="1" type="ORF">NPIL_181421</name>
</gene>
<proteinExistence type="predicted"/>
<evidence type="ECO:0000313" key="2">
    <source>
        <dbReference type="Proteomes" id="UP000887013"/>
    </source>
</evidence>
<sequence length="135" mass="15813">MEFSKILFFVWRSSLPPLSPSKEHECKRHSSRISGAKRDKLFPSMMELFQRGLEWNNAIRRATPVFGEEGGLLVQEKKGRGQLFFLKKHISISLNRFHASSNGICRSMAVSFHMQIKSESDFNEKERYARRHELR</sequence>
<dbReference type="EMBL" id="BMAW01073533">
    <property type="protein sequence ID" value="GFT88114.1"/>
    <property type="molecule type" value="Genomic_DNA"/>
</dbReference>
<name>A0A8X6PX89_NEPPI</name>
<accession>A0A8X6PX89</accession>
<evidence type="ECO:0000313" key="1">
    <source>
        <dbReference type="EMBL" id="GFT88114.1"/>
    </source>
</evidence>
<comment type="caution">
    <text evidence="1">The sequence shown here is derived from an EMBL/GenBank/DDBJ whole genome shotgun (WGS) entry which is preliminary data.</text>
</comment>
<organism evidence="1 2">
    <name type="scientific">Nephila pilipes</name>
    <name type="common">Giant wood spider</name>
    <name type="synonym">Nephila maculata</name>
    <dbReference type="NCBI Taxonomy" id="299642"/>
    <lineage>
        <taxon>Eukaryota</taxon>
        <taxon>Metazoa</taxon>
        <taxon>Ecdysozoa</taxon>
        <taxon>Arthropoda</taxon>
        <taxon>Chelicerata</taxon>
        <taxon>Arachnida</taxon>
        <taxon>Araneae</taxon>
        <taxon>Araneomorphae</taxon>
        <taxon>Entelegynae</taxon>
        <taxon>Araneoidea</taxon>
        <taxon>Nephilidae</taxon>
        <taxon>Nephila</taxon>
    </lineage>
</organism>